<reference evidence="2" key="1">
    <citation type="journal article" date="2017" name="Nature">
        <title>The genome of Chenopodium quinoa.</title>
        <authorList>
            <person name="Jarvis D.E."/>
            <person name="Ho Y.S."/>
            <person name="Lightfoot D.J."/>
            <person name="Schmoeckel S.M."/>
            <person name="Li B."/>
            <person name="Borm T.J.A."/>
            <person name="Ohyanagi H."/>
            <person name="Mineta K."/>
            <person name="Michell C.T."/>
            <person name="Saber N."/>
            <person name="Kharbatia N.M."/>
            <person name="Rupper R.R."/>
            <person name="Sharp A.R."/>
            <person name="Dally N."/>
            <person name="Boughton B.A."/>
            <person name="Woo Y.H."/>
            <person name="Gao G."/>
            <person name="Schijlen E.G.W.M."/>
            <person name="Guo X."/>
            <person name="Momin A.A."/>
            <person name="Negrao S."/>
            <person name="Al-Babili S."/>
            <person name="Gehring C."/>
            <person name="Roessner U."/>
            <person name="Jung C."/>
            <person name="Murphy K."/>
            <person name="Arold S.T."/>
            <person name="Gojobori T."/>
            <person name="van der Linden C.G."/>
            <person name="van Loo E.N."/>
            <person name="Jellen E.N."/>
            <person name="Maughan P.J."/>
            <person name="Tester M."/>
        </authorList>
    </citation>
    <scope>NUCLEOTIDE SEQUENCE [LARGE SCALE GENOMIC DNA]</scope>
    <source>
        <strain evidence="2">cv. PI 614886</strain>
    </source>
</reference>
<dbReference type="AlphaFoldDB" id="A0A803LNT5"/>
<accession>A0A803LNT5</accession>
<dbReference type="Gene3D" id="2.80.10.50">
    <property type="match status" value="2"/>
</dbReference>
<name>A0A803LNT5_CHEQI</name>
<dbReference type="InterPro" id="IPR036242">
    <property type="entry name" value="Agglutinin_dom_sf"/>
</dbReference>
<evidence type="ECO:0000259" key="1">
    <source>
        <dbReference type="SMART" id="SM00791"/>
    </source>
</evidence>
<proteinExistence type="predicted"/>
<evidence type="ECO:0000313" key="2">
    <source>
        <dbReference type="EnsemblPlants" id="AUR62016614-RA:cds"/>
    </source>
</evidence>
<sequence length="193" mass="22023">MESVPTTAIPTTVASKVICLKSAYNNKFLRYRNDIDSQTYGLLEFAGEEVTDQRAYFEIEQSKTYDGLVHVKSLYNNKYFVRVAHEVFEAPDGTLSIKSSYFGKFWRIDNADWIVPDVYDLSRSIEAEAKFRLVVRDVNVVALLNMSNTYFCKRFSTDKKENLLNAATKNIDEFAILMMIDLGGDLSSNTCTK</sequence>
<organism evidence="2 3">
    <name type="scientific">Chenopodium quinoa</name>
    <name type="common">Quinoa</name>
    <dbReference type="NCBI Taxonomy" id="63459"/>
    <lineage>
        <taxon>Eukaryota</taxon>
        <taxon>Viridiplantae</taxon>
        <taxon>Streptophyta</taxon>
        <taxon>Embryophyta</taxon>
        <taxon>Tracheophyta</taxon>
        <taxon>Spermatophyta</taxon>
        <taxon>Magnoliopsida</taxon>
        <taxon>eudicotyledons</taxon>
        <taxon>Gunneridae</taxon>
        <taxon>Pentapetalae</taxon>
        <taxon>Caryophyllales</taxon>
        <taxon>Chenopodiaceae</taxon>
        <taxon>Chenopodioideae</taxon>
        <taxon>Atripliceae</taxon>
        <taxon>Chenopodium</taxon>
    </lineage>
</organism>
<dbReference type="Proteomes" id="UP000596660">
    <property type="component" value="Unplaced"/>
</dbReference>
<feature type="domain" description="Agglutinin" evidence="1">
    <location>
        <begin position="12"/>
        <end position="181"/>
    </location>
</feature>
<dbReference type="InterPro" id="IPR053237">
    <property type="entry name" value="Natterin_C"/>
</dbReference>
<evidence type="ECO:0000313" key="3">
    <source>
        <dbReference type="Proteomes" id="UP000596660"/>
    </source>
</evidence>
<dbReference type="SUPFAM" id="SSF50382">
    <property type="entry name" value="Agglutinin"/>
    <property type="match status" value="2"/>
</dbReference>
<dbReference type="SMART" id="SM00791">
    <property type="entry name" value="Agglutinin"/>
    <property type="match status" value="1"/>
</dbReference>
<dbReference type="PANTHER" id="PTHR39244:SF5">
    <property type="entry name" value="NATTERIN-3-LIKE"/>
    <property type="match status" value="1"/>
</dbReference>
<dbReference type="InterPro" id="IPR008998">
    <property type="entry name" value="Agglutinin"/>
</dbReference>
<protein>
    <recommendedName>
        <fullName evidence="1">Agglutinin domain-containing protein</fullName>
    </recommendedName>
</protein>
<dbReference type="EnsemblPlants" id="AUR62016614-RA">
    <property type="protein sequence ID" value="AUR62016614-RA:cds"/>
    <property type="gene ID" value="AUR62016614"/>
</dbReference>
<keyword evidence="3" id="KW-1185">Reference proteome</keyword>
<dbReference type="Gramene" id="AUR62016614-RA">
    <property type="protein sequence ID" value="AUR62016614-RA:cds"/>
    <property type="gene ID" value="AUR62016614"/>
</dbReference>
<dbReference type="Pfam" id="PF07468">
    <property type="entry name" value="Agglutinin"/>
    <property type="match status" value="1"/>
</dbReference>
<dbReference type="PANTHER" id="PTHR39244">
    <property type="entry name" value="NATTERIN-4"/>
    <property type="match status" value="1"/>
</dbReference>
<reference evidence="2" key="2">
    <citation type="submission" date="2021-03" db="UniProtKB">
        <authorList>
            <consortium name="EnsemblPlants"/>
        </authorList>
    </citation>
    <scope>IDENTIFICATION</scope>
</reference>